<evidence type="ECO:0000313" key="1">
    <source>
        <dbReference type="EMBL" id="JAH05724.1"/>
    </source>
</evidence>
<dbReference type="EMBL" id="GBXM01102853">
    <property type="protein sequence ID" value="JAH05724.1"/>
    <property type="molecule type" value="Transcribed_RNA"/>
</dbReference>
<name>A0A0E9PMK3_ANGAN</name>
<reference evidence="1" key="1">
    <citation type="submission" date="2014-11" db="EMBL/GenBank/DDBJ databases">
        <authorList>
            <person name="Amaro Gonzalez C."/>
        </authorList>
    </citation>
    <scope>NUCLEOTIDE SEQUENCE</scope>
</reference>
<accession>A0A0E9PMK3</accession>
<protein>
    <submittedName>
        <fullName evidence="1">Uncharacterized protein</fullName>
    </submittedName>
</protein>
<dbReference type="AlphaFoldDB" id="A0A0E9PMK3"/>
<sequence>MMLTGSQSLIETVLLSQTFTEFLFFHIQCNRVLCHWKADVMGNKLVPLMVWYSGMSWKTIHQQ</sequence>
<reference evidence="1" key="2">
    <citation type="journal article" date="2015" name="Fish Shellfish Immunol.">
        <title>Early steps in the European eel (Anguilla anguilla)-Vibrio vulnificus interaction in the gills: Role of the RtxA13 toxin.</title>
        <authorList>
            <person name="Callol A."/>
            <person name="Pajuelo D."/>
            <person name="Ebbesson L."/>
            <person name="Teles M."/>
            <person name="MacKenzie S."/>
            <person name="Amaro C."/>
        </authorList>
    </citation>
    <scope>NUCLEOTIDE SEQUENCE</scope>
</reference>
<organism evidence="1">
    <name type="scientific">Anguilla anguilla</name>
    <name type="common">European freshwater eel</name>
    <name type="synonym">Muraena anguilla</name>
    <dbReference type="NCBI Taxonomy" id="7936"/>
    <lineage>
        <taxon>Eukaryota</taxon>
        <taxon>Metazoa</taxon>
        <taxon>Chordata</taxon>
        <taxon>Craniata</taxon>
        <taxon>Vertebrata</taxon>
        <taxon>Euteleostomi</taxon>
        <taxon>Actinopterygii</taxon>
        <taxon>Neopterygii</taxon>
        <taxon>Teleostei</taxon>
        <taxon>Anguilliformes</taxon>
        <taxon>Anguillidae</taxon>
        <taxon>Anguilla</taxon>
    </lineage>
</organism>
<proteinExistence type="predicted"/>